<reference evidence="4" key="1">
    <citation type="journal article" date="2020" name="Stud. Mycol.">
        <title>101 Dothideomycetes genomes: a test case for predicting lifestyles and emergence of pathogens.</title>
        <authorList>
            <person name="Haridas S."/>
            <person name="Albert R."/>
            <person name="Binder M."/>
            <person name="Bloem J."/>
            <person name="Labutti K."/>
            <person name="Salamov A."/>
            <person name="Andreopoulos B."/>
            <person name="Baker S."/>
            <person name="Barry K."/>
            <person name="Bills G."/>
            <person name="Bluhm B."/>
            <person name="Cannon C."/>
            <person name="Castanera R."/>
            <person name="Culley D."/>
            <person name="Daum C."/>
            <person name="Ezra D."/>
            <person name="Gonzalez J."/>
            <person name="Henrissat B."/>
            <person name="Kuo A."/>
            <person name="Liang C."/>
            <person name="Lipzen A."/>
            <person name="Lutzoni F."/>
            <person name="Magnuson J."/>
            <person name="Mondo S."/>
            <person name="Nolan M."/>
            <person name="Ohm R."/>
            <person name="Pangilinan J."/>
            <person name="Park H.-J."/>
            <person name="Ramirez L."/>
            <person name="Alfaro M."/>
            <person name="Sun H."/>
            <person name="Tritt A."/>
            <person name="Yoshinaga Y."/>
            <person name="Zwiers L.-H."/>
            <person name="Turgeon B."/>
            <person name="Goodwin S."/>
            <person name="Spatafora J."/>
            <person name="Crous P."/>
            <person name="Grigoriev I."/>
        </authorList>
    </citation>
    <scope>NUCLEOTIDE SEQUENCE</scope>
    <source>
        <strain evidence="4">CBS 113818</strain>
    </source>
</reference>
<feature type="domain" description="HTH CENPB-type" evidence="3">
    <location>
        <begin position="58"/>
        <end position="95"/>
    </location>
</feature>
<evidence type="ECO:0000256" key="1">
    <source>
        <dbReference type="ARBA" id="ARBA00023125"/>
    </source>
</evidence>
<proteinExistence type="predicted"/>
<organism evidence="4 5">
    <name type="scientific">Ophiobolus disseminans</name>
    <dbReference type="NCBI Taxonomy" id="1469910"/>
    <lineage>
        <taxon>Eukaryota</taxon>
        <taxon>Fungi</taxon>
        <taxon>Dikarya</taxon>
        <taxon>Ascomycota</taxon>
        <taxon>Pezizomycotina</taxon>
        <taxon>Dothideomycetes</taxon>
        <taxon>Pleosporomycetidae</taxon>
        <taxon>Pleosporales</taxon>
        <taxon>Pleosporineae</taxon>
        <taxon>Phaeosphaeriaceae</taxon>
        <taxon>Ophiobolus</taxon>
    </lineage>
</organism>
<dbReference type="AlphaFoldDB" id="A0A6A6ZII4"/>
<protein>
    <recommendedName>
        <fullName evidence="3">HTH CENPB-type domain-containing protein</fullName>
    </recommendedName>
</protein>
<dbReference type="Proteomes" id="UP000799424">
    <property type="component" value="Unassembled WGS sequence"/>
</dbReference>
<dbReference type="InterPro" id="IPR006600">
    <property type="entry name" value="HTH_CenpB_DNA-bd_dom"/>
</dbReference>
<dbReference type="Pfam" id="PF03221">
    <property type="entry name" value="HTH_Tnp_Tc5"/>
    <property type="match status" value="1"/>
</dbReference>
<dbReference type="OrthoDB" id="3942738at2759"/>
<evidence type="ECO:0000256" key="2">
    <source>
        <dbReference type="SAM" id="MobiDB-lite"/>
    </source>
</evidence>
<keyword evidence="1" id="KW-0238">DNA-binding</keyword>
<evidence type="ECO:0000313" key="5">
    <source>
        <dbReference type="Proteomes" id="UP000799424"/>
    </source>
</evidence>
<dbReference type="EMBL" id="MU006239">
    <property type="protein sequence ID" value="KAF2820796.1"/>
    <property type="molecule type" value="Genomic_DNA"/>
</dbReference>
<gene>
    <name evidence="4" type="ORF">CC86DRAFT_471018</name>
</gene>
<keyword evidence="5" id="KW-1185">Reference proteome</keyword>
<feature type="compositionally biased region" description="Polar residues" evidence="2">
    <location>
        <begin position="50"/>
        <end position="60"/>
    </location>
</feature>
<evidence type="ECO:0000313" key="4">
    <source>
        <dbReference type="EMBL" id="KAF2820796.1"/>
    </source>
</evidence>
<dbReference type="GO" id="GO:0003677">
    <property type="term" value="F:DNA binding"/>
    <property type="evidence" value="ECO:0007669"/>
    <property type="project" value="UniProtKB-KW"/>
</dbReference>
<sequence>MAPIDDAVAEVELLQPGEHFLYRAVARKFNISNSTLTRRHRGRQKPQHAQEASRQKLNPQQEEELVQYINNLTKRALPPTRAMIQNFASHIALEPYNVQPEHMYNIDKKGFMIGILGGSKRVFSRQLWEEKRVTATLQDGS</sequence>
<accession>A0A6A6ZII4</accession>
<feature type="compositionally biased region" description="Basic residues" evidence="2">
    <location>
        <begin position="37"/>
        <end position="46"/>
    </location>
</feature>
<feature type="region of interest" description="Disordered" evidence="2">
    <location>
        <begin position="36"/>
        <end position="61"/>
    </location>
</feature>
<evidence type="ECO:0000259" key="3">
    <source>
        <dbReference type="Pfam" id="PF03221"/>
    </source>
</evidence>
<name>A0A6A6ZII4_9PLEO</name>